<comment type="caution">
    <text evidence="3">The sequence shown here is derived from an EMBL/GenBank/DDBJ whole genome shotgun (WGS) entry which is preliminary data.</text>
</comment>
<feature type="region of interest" description="Disordered" evidence="1">
    <location>
        <begin position="163"/>
        <end position="201"/>
    </location>
</feature>
<dbReference type="GO" id="GO:0003723">
    <property type="term" value="F:RNA binding"/>
    <property type="evidence" value="ECO:0007669"/>
    <property type="project" value="TreeGrafter"/>
</dbReference>
<sequence>MAGKRSRATFEADLQAQQSPYVIYGTPLPPLDPQVRDDGSYVPVWKQEVTDEQGRKRLHGAFTGGFSAGYFNTVGSKEGWSPSTFVSSRSNRHKDAQKPQQRAEDFMDEEDLAEAEEAKKLQTSDAFAGLGSGSDNQGKKDTVMDLFRPTGETMGVKLLRKMGWREGQGVGPKVKRKAKLGDGQGEDQTESRSFAPENSLMISFNRKIDRKGLGFETEEGLFKSTVEKKSRDRNGGEEEEGTEVATFSTQSNGNKAKKKAVGAKGGFGMGILNDNGSDDEDPYAIGPRISYNRVIGGDKKKTKKPEAAKTSSNPLLNSKPVFISKKASASKGNPGFRRCHDGRLPIAGFVLSTDPDPQTSIQSLDGKFPPPQIPDGWKSSKTATSSTPPNPADYKSSAAIAAASKLSPRSRAALLGEAQLPSKSVFDYLAPSARSRIATATKNDHLPPALNEASQQQTRSTPPSGPKTLTSIIPSLPKETAITALGRGTAGWMPYAEDPSKRSRYRSYLETQASLLPKGTLPERAHGASNEDWAKEMQEFAHAARIFKPMTGSMAARFTTSSSSAPKAGTGDSSGTGDVPLLTKPADNKPAKTSAEEAAAAGMYGHLTRSTTNWYPTRLLCKRFNVKPPEHVVVDPGDGPDGEKQYSSALPQKRLELVGKRDMDELRMGSAGGAGMGARNSGFMSGGVQEGSEPAMEGQTGEEGGRSGDGAAGGIRPAIDPERNEALEKERPGEAIFKAIFGSESSSDDDGE</sequence>
<feature type="region of interest" description="Disordered" evidence="1">
    <location>
        <begin position="295"/>
        <end position="396"/>
    </location>
</feature>
<accession>A0AA43TY47</accession>
<dbReference type="InterPro" id="IPR000467">
    <property type="entry name" value="G_patch_dom"/>
</dbReference>
<feature type="compositionally biased region" description="Polar residues" evidence="1">
    <location>
        <begin position="558"/>
        <end position="576"/>
    </location>
</feature>
<feature type="compositionally biased region" description="Polar residues" evidence="1">
    <location>
        <begin position="452"/>
        <end position="472"/>
    </location>
</feature>
<feature type="region of interest" description="Disordered" evidence="1">
    <location>
        <begin position="440"/>
        <end position="472"/>
    </location>
</feature>
<feature type="compositionally biased region" description="Acidic residues" evidence="1">
    <location>
        <begin position="106"/>
        <end position="115"/>
    </location>
</feature>
<feature type="compositionally biased region" description="Basic and acidic residues" evidence="1">
    <location>
        <begin position="225"/>
        <end position="236"/>
    </location>
</feature>
<dbReference type="Proteomes" id="UP001161017">
    <property type="component" value="Unassembled WGS sequence"/>
</dbReference>
<proteinExistence type="predicted"/>
<evidence type="ECO:0000259" key="2">
    <source>
        <dbReference type="PROSITE" id="PS50174"/>
    </source>
</evidence>
<feature type="region of interest" description="Disordered" evidence="1">
    <location>
        <begin position="81"/>
        <end position="143"/>
    </location>
</feature>
<feature type="region of interest" description="Disordered" evidence="1">
    <location>
        <begin position="667"/>
        <end position="752"/>
    </location>
</feature>
<feature type="compositionally biased region" description="Basic and acidic residues" evidence="1">
    <location>
        <begin position="93"/>
        <end position="105"/>
    </location>
</feature>
<dbReference type="Pfam" id="PF01585">
    <property type="entry name" value="G-patch"/>
    <property type="match status" value="1"/>
</dbReference>
<evidence type="ECO:0000256" key="1">
    <source>
        <dbReference type="SAM" id="MobiDB-lite"/>
    </source>
</evidence>
<dbReference type="AlphaFoldDB" id="A0AA43TY47"/>
<feature type="domain" description="G-patch" evidence="2">
    <location>
        <begin position="151"/>
        <end position="218"/>
    </location>
</feature>
<dbReference type="InterPro" id="IPR011666">
    <property type="entry name" value="DUF1604"/>
</dbReference>
<dbReference type="GO" id="GO:0005634">
    <property type="term" value="C:nucleus"/>
    <property type="evidence" value="ECO:0007669"/>
    <property type="project" value="TreeGrafter"/>
</dbReference>
<dbReference type="PANTHER" id="PTHR13384:SF19">
    <property type="entry name" value="G PATCH DOMAIN-CONTAINING PROTEIN 1"/>
    <property type="match status" value="1"/>
</dbReference>
<keyword evidence="4" id="KW-1185">Reference proteome</keyword>
<dbReference type="GO" id="GO:0006397">
    <property type="term" value="P:mRNA processing"/>
    <property type="evidence" value="ECO:0007669"/>
    <property type="project" value="InterPro"/>
</dbReference>
<name>A0AA43TY47_9LECA</name>
<feature type="region of interest" description="Disordered" evidence="1">
    <location>
        <begin position="219"/>
        <end position="264"/>
    </location>
</feature>
<dbReference type="EMBL" id="JAPUFD010000012">
    <property type="protein sequence ID" value="MDI1490650.1"/>
    <property type="molecule type" value="Genomic_DNA"/>
</dbReference>
<organism evidence="3 4">
    <name type="scientific">Ramalina farinacea</name>
    <dbReference type="NCBI Taxonomy" id="258253"/>
    <lineage>
        <taxon>Eukaryota</taxon>
        <taxon>Fungi</taxon>
        <taxon>Dikarya</taxon>
        <taxon>Ascomycota</taxon>
        <taxon>Pezizomycotina</taxon>
        <taxon>Lecanoromycetes</taxon>
        <taxon>OSLEUM clade</taxon>
        <taxon>Lecanoromycetidae</taxon>
        <taxon>Lecanorales</taxon>
        <taxon>Lecanorineae</taxon>
        <taxon>Ramalinaceae</taxon>
        <taxon>Ramalina</taxon>
    </lineage>
</organism>
<dbReference type="Pfam" id="PF07713">
    <property type="entry name" value="DUF1604"/>
    <property type="match status" value="1"/>
</dbReference>
<reference evidence="3" key="1">
    <citation type="journal article" date="2023" name="Genome Biol. Evol.">
        <title>First Whole Genome Sequence and Flow Cytometry Genome Size Data for the Lichen-Forming Fungus Ramalina farinacea (Ascomycota).</title>
        <authorList>
            <person name="Llewellyn T."/>
            <person name="Mian S."/>
            <person name="Hill R."/>
            <person name="Leitch I.J."/>
            <person name="Gaya E."/>
        </authorList>
    </citation>
    <scope>NUCLEOTIDE SEQUENCE</scope>
    <source>
        <strain evidence="3">LIQ254RAFAR</strain>
    </source>
</reference>
<evidence type="ECO:0000313" key="3">
    <source>
        <dbReference type="EMBL" id="MDI1490650.1"/>
    </source>
</evidence>
<feature type="region of interest" description="Disordered" evidence="1">
    <location>
        <begin position="557"/>
        <end position="592"/>
    </location>
</feature>
<dbReference type="PANTHER" id="PTHR13384">
    <property type="entry name" value="G PATCH DOMAIN-CONTAINING PROTEIN 1"/>
    <property type="match status" value="1"/>
</dbReference>
<feature type="compositionally biased region" description="Basic and acidic residues" evidence="1">
    <location>
        <begin position="296"/>
        <end position="307"/>
    </location>
</feature>
<protein>
    <recommendedName>
        <fullName evidence="2">G-patch domain-containing protein</fullName>
    </recommendedName>
</protein>
<dbReference type="Pfam" id="PF26093">
    <property type="entry name" value="HTH_TGH"/>
    <property type="match status" value="1"/>
</dbReference>
<gene>
    <name evidence="3" type="ORF">OHK93_001854</name>
</gene>
<dbReference type="PROSITE" id="PS50174">
    <property type="entry name" value="G_PATCH"/>
    <property type="match status" value="1"/>
</dbReference>
<feature type="compositionally biased region" description="Basic and acidic residues" evidence="1">
    <location>
        <begin position="719"/>
        <end position="733"/>
    </location>
</feature>
<evidence type="ECO:0000313" key="4">
    <source>
        <dbReference type="Proteomes" id="UP001161017"/>
    </source>
</evidence>